<dbReference type="Proteomes" id="UP000320095">
    <property type="component" value="Unassembled WGS sequence"/>
</dbReference>
<organism evidence="1 2">
    <name type="scientific">Mycolicibacterium hodleri</name>
    <dbReference type="NCBI Taxonomy" id="49897"/>
    <lineage>
        <taxon>Bacteria</taxon>
        <taxon>Bacillati</taxon>
        <taxon>Actinomycetota</taxon>
        <taxon>Actinomycetes</taxon>
        <taxon>Mycobacteriales</taxon>
        <taxon>Mycobacteriaceae</taxon>
        <taxon>Mycolicibacterium</taxon>
    </lineage>
</organism>
<gene>
    <name evidence="1" type="ORF">EAH80_22090</name>
</gene>
<evidence type="ECO:0000313" key="2">
    <source>
        <dbReference type="Proteomes" id="UP000320095"/>
    </source>
</evidence>
<dbReference type="EMBL" id="RCZG01000011">
    <property type="protein sequence ID" value="TPG31648.1"/>
    <property type="molecule type" value="Genomic_DNA"/>
</dbReference>
<protein>
    <submittedName>
        <fullName evidence="1">Uncharacterized protein</fullName>
    </submittedName>
</protein>
<reference evidence="1 2" key="1">
    <citation type="journal article" date="2019" name="Environ. Microbiol.">
        <title>Species interactions and distinct microbial communities in high Arctic permafrost affected cryosols are associated with the CH4 and CO2 gas fluxes.</title>
        <authorList>
            <person name="Altshuler I."/>
            <person name="Hamel J."/>
            <person name="Turney S."/>
            <person name="Magnuson E."/>
            <person name="Levesque R."/>
            <person name="Greer C."/>
            <person name="Whyte L.G."/>
        </authorList>
    </citation>
    <scope>NUCLEOTIDE SEQUENCE [LARGE SCALE GENOMIC DNA]</scope>
    <source>
        <strain evidence="1 2">S5.20</strain>
    </source>
</reference>
<keyword evidence="2" id="KW-1185">Reference proteome</keyword>
<accession>A0A502E1I3</accession>
<dbReference type="AlphaFoldDB" id="A0A502E1I3"/>
<sequence length="97" mass="11055">MAKQPLRAVGEGERRPQRRKVLTVLEAAKVGSRRELLVAMRDRIAETVSRVDCPTKDLSPLTRRLQELDRDIARLDALEESEFRPPVTDDKFDASVI</sequence>
<proteinExistence type="predicted"/>
<dbReference type="OrthoDB" id="5196675at2"/>
<dbReference type="RefSeq" id="WP_140695727.1">
    <property type="nucleotide sequence ID" value="NZ_RCZG01000011.1"/>
</dbReference>
<evidence type="ECO:0000313" key="1">
    <source>
        <dbReference type="EMBL" id="TPG31648.1"/>
    </source>
</evidence>
<comment type="caution">
    <text evidence="1">The sequence shown here is derived from an EMBL/GenBank/DDBJ whole genome shotgun (WGS) entry which is preliminary data.</text>
</comment>
<name>A0A502E1I3_9MYCO</name>